<feature type="region of interest" description="Disordered" evidence="1">
    <location>
        <begin position="319"/>
        <end position="382"/>
    </location>
</feature>
<accession>A0ABW3EZD2</accession>
<dbReference type="SUPFAM" id="SSF52047">
    <property type="entry name" value="RNI-like"/>
    <property type="match status" value="1"/>
</dbReference>
<evidence type="ECO:0008006" key="4">
    <source>
        <dbReference type="Google" id="ProtNLM"/>
    </source>
</evidence>
<organism evidence="2 3">
    <name type="scientific">Actinomadura sediminis</name>
    <dbReference type="NCBI Taxonomy" id="1038904"/>
    <lineage>
        <taxon>Bacteria</taxon>
        <taxon>Bacillati</taxon>
        <taxon>Actinomycetota</taxon>
        <taxon>Actinomycetes</taxon>
        <taxon>Streptosporangiales</taxon>
        <taxon>Thermomonosporaceae</taxon>
        <taxon>Actinomadura</taxon>
    </lineage>
</organism>
<keyword evidence="3" id="KW-1185">Reference proteome</keyword>
<reference evidence="3" key="1">
    <citation type="journal article" date="2019" name="Int. J. Syst. Evol. Microbiol.">
        <title>The Global Catalogue of Microorganisms (GCM) 10K type strain sequencing project: providing services to taxonomists for standard genome sequencing and annotation.</title>
        <authorList>
            <consortium name="The Broad Institute Genomics Platform"/>
            <consortium name="The Broad Institute Genome Sequencing Center for Infectious Disease"/>
            <person name="Wu L."/>
            <person name="Ma J."/>
        </authorList>
    </citation>
    <scope>NUCLEOTIDE SEQUENCE [LARGE SCALE GENOMIC DNA]</scope>
    <source>
        <strain evidence="3">JCM 31202</strain>
    </source>
</reference>
<gene>
    <name evidence="2" type="ORF">ACFQ11_27185</name>
</gene>
<dbReference type="Gene3D" id="3.80.10.10">
    <property type="entry name" value="Ribonuclease Inhibitor"/>
    <property type="match status" value="1"/>
</dbReference>
<dbReference type="InterPro" id="IPR032675">
    <property type="entry name" value="LRR_dom_sf"/>
</dbReference>
<sequence>MTEEIVHTGFPRNQIVEFGGLPVVDALPSRESRDVREFAAEVLERQGAPVPDALPPDAGRDEARLRAALADPGSVAWWLPLISWAGDRFAYTGDHLRALARRVSGGEVAALVLGGTLAAGRPEDDADDPGDAVGPPAFTVPPPEEADEQDDDEVLAKAVEAMAGRAADFPNLRALFVGEIDDDQQCACSDVDAALLLDALPGLAELTMCAHIGLRFRAVEHTALRRLSLHGVLPPDDTARLAACRLPALEHLELWSIEDFSDAQDPGERAALDALFRGDTMPALRHLGLREFTFADDMVGQLAASALLPRLASLDLSRSAVTDRGGADAPRPRRLPRPHPPGPAPPLHDRRDGRARPAGVRRGGRRGRRAPRDAPPVTAVRP</sequence>
<feature type="compositionally biased region" description="Low complexity" evidence="1">
    <location>
        <begin position="319"/>
        <end position="329"/>
    </location>
</feature>
<evidence type="ECO:0000313" key="2">
    <source>
        <dbReference type="EMBL" id="MFD0904096.1"/>
    </source>
</evidence>
<dbReference type="Proteomes" id="UP001596972">
    <property type="component" value="Unassembled WGS sequence"/>
</dbReference>
<name>A0ABW3EZD2_9ACTN</name>
<dbReference type="RefSeq" id="WP_378303599.1">
    <property type="nucleotide sequence ID" value="NZ_JBHTJA010000073.1"/>
</dbReference>
<feature type="region of interest" description="Disordered" evidence="1">
    <location>
        <begin position="119"/>
        <end position="150"/>
    </location>
</feature>
<protein>
    <recommendedName>
        <fullName evidence="4">Leucine-rich repeat domain-containing protein</fullName>
    </recommendedName>
</protein>
<evidence type="ECO:0000256" key="1">
    <source>
        <dbReference type="SAM" id="MobiDB-lite"/>
    </source>
</evidence>
<comment type="caution">
    <text evidence="2">The sequence shown here is derived from an EMBL/GenBank/DDBJ whole genome shotgun (WGS) entry which is preliminary data.</text>
</comment>
<evidence type="ECO:0000313" key="3">
    <source>
        <dbReference type="Proteomes" id="UP001596972"/>
    </source>
</evidence>
<dbReference type="EMBL" id="JBHTJA010000073">
    <property type="protein sequence ID" value="MFD0904096.1"/>
    <property type="molecule type" value="Genomic_DNA"/>
</dbReference>
<proteinExistence type="predicted"/>